<evidence type="ECO:0000313" key="9">
    <source>
        <dbReference type="EMBL" id="MDO7840730.1"/>
    </source>
</evidence>
<feature type="domain" description="Adenosine deaminase" evidence="8">
    <location>
        <begin position="237"/>
        <end position="447"/>
    </location>
</feature>
<accession>A0ABT8ZT49</accession>
<reference evidence="9" key="1">
    <citation type="submission" date="2023-07" db="EMBL/GenBank/DDBJ databases">
        <authorList>
            <person name="Kim M.K."/>
        </authorList>
    </citation>
    <scope>NUCLEOTIDE SEQUENCE</scope>
    <source>
        <strain evidence="9">CA1-15</strain>
    </source>
</reference>
<dbReference type="EMBL" id="JAUQSZ010000001">
    <property type="protein sequence ID" value="MDO7840730.1"/>
    <property type="molecule type" value="Genomic_DNA"/>
</dbReference>
<gene>
    <name evidence="9" type="ORF">Q5H94_00185</name>
</gene>
<protein>
    <recommendedName>
        <fullName evidence="3">adenosine deaminase</fullName>
        <ecNumber evidence="3">3.5.4.4</ecNumber>
    </recommendedName>
</protein>
<dbReference type="Proteomes" id="UP001176468">
    <property type="component" value="Unassembled WGS sequence"/>
</dbReference>
<evidence type="ECO:0000256" key="7">
    <source>
        <dbReference type="SAM" id="SignalP"/>
    </source>
</evidence>
<evidence type="ECO:0000256" key="5">
    <source>
        <dbReference type="ARBA" id="ARBA00022801"/>
    </source>
</evidence>
<feature type="signal peptide" evidence="7">
    <location>
        <begin position="1"/>
        <end position="18"/>
    </location>
</feature>
<sequence>MRKTMITMMLLLGTGATAAPRTPQSPAARTAATLDRIADSPPRLRIFLNAMPKGGDLHNHNGGSIYAEDFLRWAAAGGLCIATDTWRVVDPPCDKPGRIPAAGLEKDYASYSRAIDAFSTRGFESGVGDPMVSGYNRFFATFDAFGVASRGNNAASFALTRDQAAADHVAYVELGSGSHQVRKVVEALGTTDSLDFDQLYAKIAPAIPTAVAAARKDYDGYEADALSLATCATPEKPDCGVAMRYLPTAIRTVAPQQVFAQLAFNFALVEADPRFVGVNIAAPEHDPIAVRDYALHMRMIAWLKARHPTVKLSLHAGELTLGLVPPRDLAFHIREAVEVAGAKRIGHGIDISYEKDAPALLKRMARDRIDVEINLTSNAVILGVKGKAHPLSLYREYGVPVTLSTDDEGVSRSDMTNEYVRAVTEQGLRYLDLKAMVRDSLQYSFLPGASLWADRSGGARASACSAMESPACATFLAASPKAAKQAQLERDFATFEAAPH</sequence>
<evidence type="ECO:0000256" key="2">
    <source>
        <dbReference type="ARBA" id="ARBA00006676"/>
    </source>
</evidence>
<dbReference type="Pfam" id="PF00962">
    <property type="entry name" value="A_deaminase"/>
    <property type="match status" value="1"/>
</dbReference>
<name>A0ABT8ZT49_9SPHN</name>
<dbReference type="EC" id="3.5.4.4" evidence="3"/>
<evidence type="ECO:0000256" key="1">
    <source>
        <dbReference type="ARBA" id="ARBA00001947"/>
    </source>
</evidence>
<keyword evidence="10" id="KW-1185">Reference proteome</keyword>
<evidence type="ECO:0000256" key="6">
    <source>
        <dbReference type="ARBA" id="ARBA00022833"/>
    </source>
</evidence>
<feature type="chain" id="PRO_5045487610" description="adenosine deaminase" evidence="7">
    <location>
        <begin position="19"/>
        <end position="500"/>
    </location>
</feature>
<dbReference type="InterPro" id="IPR001365">
    <property type="entry name" value="A_deaminase_dom"/>
</dbReference>
<keyword evidence="5" id="KW-0378">Hydrolase</keyword>
<keyword evidence="6" id="KW-0862">Zinc</keyword>
<proteinExistence type="inferred from homology"/>
<evidence type="ECO:0000256" key="4">
    <source>
        <dbReference type="ARBA" id="ARBA00022723"/>
    </source>
</evidence>
<comment type="caution">
    <text evidence="9">The sequence shown here is derived from an EMBL/GenBank/DDBJ whole genome shotgun (WGS) entry which is preliminary data.</text>
</comment>
<evidence type="ECO:0000256" key="3">
    <source>
        <dbReference type="ARBA" id="ARBA00012784"/>
    </source>
</evidence>
<dbReference type="RefSeq" id="WP_304558926.1">
    <property type="nucleotide sequence ID" value="NZ_JAUQSZ010000001.1"/>
</dbReference>
<dbReference type="Gene3D" id="3.20.20.140">
    <property type="entry name" value="Metal-dependent hydrolases"/>
    <property type="match status" value="1"/>
</dbReference>
<evidence type="ECO:0000313" key="10">
    <source>
        <dbReference type="Proteomes" id="UP001176468"/>
    </source>
</evidence>
<keyword evidence="4" id="KW-0479">Metal-binding</keyword>
<dbReference type="InterPro" id="IPR032466">
    <property type="entry name" value="Metal_Hydrolase"/>
</dbReference>
<dbReference type="PANTHER" id="PTHR11409">
    <property type="entry name" value="ADENOSINE DEAMINASE"/>
    <property type="match status" value="1"/>
</dbReference>
<evidence type="ECO:0000259" key="8">
    <source>
        <dbReference type="Pfam" id="PF00962"/>
    </source>
</evidence>
<organism evidence="9 10">
    <name type="scientific">Sphingomonas immobilis</name>
    <dbReference type="NCBI Taxonomy" id="3063997"/>
    <lineage>
        <taxon>Bacteria</taxon>
        <taxon>Pseudomonadati</taxon>
        <taxon>Pseudomonadota</taxon>
        <taxon>Alphaproteobacteria</taxon>
        <taxon>Sphingomonadales</taxon>
        <taxon>Sphingomonadaceae</taxon>
        <taxon>Sphingomonas</taxon>
    </lineage>
</organism>
<dbReference type="PANTHER" id="PTHR11409:SF43">
    <property type="entry name" value="ADENOSINE DEAMINASE"/>
    <property type="match status" value="1"/>
</dbReference>
<comment type="similarity">
    <text evidence="2">Belongs to the metallo-dependent hydrolases superfamily. Adenosine and AMP deaminases family.</text>
</comment>
<keyword evidence="7" id="KW-0732">Signal</keyword>
<dbReference type="SUPFAM" id="SSF51556">
    <property type="entry name" value="Metallo-dependent hydrolases"/>
    <property type="match status" value="1"/>
</dbReference>
<comment type="cofactor">
    <cofactor evidence="1">
        <name>Zn(2+)</name>
        <dbReference type="ChEBI" id="CHEBI:29105"/>
    </cofactor>
</comment>
<dbReference type="InterPro" id="IPR006330">
    <property type="entry name" value="Ado/ade_deaminase"/>
</dbReference>